<name>A0A1D9IG25_9BURK</name>
<evidence type="ECO:0000259" key="6">
    <source>
        <dbReference type="Pfam" id="PF08281"/>
    </source>
</evidence>
<evidence type="ECO:0000259" key="5">
    <source>
        <dbReference type="Pfam" id="PF04542"/>
    </source>
</evidence>
<dbReference type="InterPro" id="IPR013325">
    <property type="entry name" value="RNA_pol_sigma_r2"/>
</dbReference>
<evidence type="ECO:0000256" key="3">
    <source>
        <dbReference type="ARBA" id="ARBA00023082"/>
    </source>
</evidence>
<keyword evidence="2" id="KW-0805">Transcription regulation</keyword>
<protein>
    <submittedName>
        <fullName evidence="7">RNA polymerase subunit sigma</fullName>
    </submittedName>
</protein>
<evidence type="ECO:0000256" key="2">
    <source>
        <dbReference type="ARBA" id="ARBA00023015"/>
    </source>
</evidence>
<evidence type="ECO:0000313" key="7">
    <source>
        <dbReference type="EMBL" id="AOZ10975.1"/>
    </source>
</evidence>
<dbReference type="InterPro" id="IPR013324">
    <property type="entry name" value="RNA_pol_sigma_r3/r4-like"/>
</dbReference>
<proteinExistence type="inferred from homology"/>
<evidence type="ECO:0000256" key="1">
    <source>
        <dbReference type="ARBA" id="ARBA00010641"/>
    </source>
</evidence>
<dbReference type="InterPro" id="IPR014284">
    <property type="entry name" value="RNA_pol_sigma-70_dom"/>
</dbReference>
<organism evidence="7 8">
    <name type="scientific">Cupriavidus malaysiensis</name>
    <dbReference type="NCBI Taxonomy" id="367825"/>
    <lineage>
        <taxon>Bacteria</taxon>
        <taxon>Pseudomonadati</taxon>
        <taxon>Pseudomonadota</taxon>
        <taxon>Betaproteobacteria</taxon>
        <taxon>Burkholderiales</taxon>
        <taxon>Burkholderiaceae</taxon>
        <taxon>Cupriavidus</taxon>
    </lineage>
</organism>
<feature type="domain" description="RNA polymerase sigma factor 70 region 4 type 2" evidence="6">
    <location>
        <begin position="100"/>
        <end position="152"/>
    </location>
</feature>
<dbReference type="NCBIfam" id="TIGR02937">
    <property type="entry name" value="sigma70-ECF"/>
    <property type="match status" value="1"/>
</dbReference>
<dbReference type="InterPro" id="IPR013249">
    <property type="entry name" value="RNA_pol_sigma70_r4_t2"/>
</dbReference>
<dbReference type="Gene3D" id="1.10.1740.10">
    <property type="match status" value="1"/>
</dbReference>
<dbReference type="Pfam" id="PF08281">
    <property type="entry name" value="Sigma70_r4_2"/>
    <property type="match status" value="1"/>
</dbReference>
<dbReference type="Pfam" id="PF04542">
    <property type="entry name" value="Sigma70_r2"/>
    <property type="match status" value="1"/>
</dbReference>
<keyword evidence="8" id="KW-1185">Reference proteome</keyword>
<sequence>MRALYRDHHGWLKHWLRQRLGSAGDAADLAHDTFLRLLARDAAIVAREPRALLATVARGLVANFYRRRQIEMAYLEALAAQPEATAPDPEARALALEALVEIDRRLDGLAPAVRRAFLLSQLDGLGQAEIAAQLGVSLATVQRYLVKALHQCCFAP</sequence>
<gene>
    <name evidence="7" type="ORF">BKK80_31415</name>
</gene>
<dbReference type="Gene3D" id="1.10.10.10">
    <property type="entry name" value="Winged helix-like DNA-binding domain superfamily/Winged helix DNA-binding domain"/>
    <property type="match status" value="1"/>
</dbReference>
<keyword evidence="3" id="KW-0731">Sigma factor</keyword>
<dbReference type="InterPro" id="IPR007627">
    <property type="entry name" value="RNA_pol_sigma70_r2"/>
</dbReference>
<dbReference type="EMBL" id="CP017755">
    <property type="protein sequence ID" value="AOZ10975.1"/>
    <property type="molecule type" value="Genomic_DNA"/>
</dbReference>
<dbReference type="InterPro" id="IPR036388">
    <property type="entry name" value="WH-like_DNA-bd_sf"/>
</dbReference>
<dbReference type="SUPFAM" id="SSF88659">
    <property type="entry name" value="Sigma3 and sigma4 domains of RNA polymerase sigma factors"/>
    <property type="match status" value="1"/>
</dbReference>
<feature type="domain" description="RNA polymerase sigma-70 region 2" evidence="5">
    <location>
        <begin position="4"/>
        <end position="69"/>
    </location>
</feature>
<dbReference type="PANTHER" id="PTHR43133:SF63">
    <property type="entry name" value="RNA POLYMERASE SIGMA FACTOR FECI-RELATED"/>
    <property type="match status" value="1"/>
</dbReference>
<dbReference type="NCBIfam" id="NF009180">
    <property type="entry name" value="PRK12528.1"/>
    <property type="match status" value="1"/>
</dbReference>
<dbReference type="SUPFAM" id="SSF88946">
    <property type="entry name" value="Sigma2 domain of RNA polymerase sigma factors"/>
    <property type="match status" value="1"/>
</dbReference>
<dbReference type="Proteomes" id="UP000177515">
    <property type="component" value="Chromosome 2"/>
</dbReference>
<dbReference type="PANTHER" id="PTHR43133">
    <property type="entry name" value="RNA POLYMERASE ECF-TYPE SIGMA FACTO"/>
    <property type="match status" value="1"/>
</dbReference>
<evidence type="ECO:0000256" key="4">
    <source>
        <dbReference type="ARBA" id="ARBA00023163"/>
    </source>
</evidence>
<evidence type="ECO:0000313" key="8">
    <source>
        <dbReference type="Proteomes" id="UP000177515"/>
    </source>
</evidence>
<accession>A0A1D9IG25</accession>
<dbReference type="InterPro" id="IPR039425">
    <property type="entry name" value="RNA_pol_sigma-70-like"/>
</dbReference>
<reference evidence="7 8" key="1">
    <citation type="submission" date="2016-10" db="EMBL/GenBank/DDBJ databases">
        <title>Complete genome sequences of three Cupriavidus strains isolated from various Malaysian environments.</title>
        <authorList>
            <person name="Abdullah A.A.-A."/>
            <person name="Shafie N.A.H."/>
            <person name="Lau N.S."/>
        </authorList>
    </citation>
    <scope>NUCLEOTIDE SEQUENCE [LARGE SCALE GENOMIC DNA]</scope>
    <source>
        <strain evidence="7 8">USMAA1020</strain>
    </source>
</reference>
<keyword evidence="4" id="KW-0804">Transcription</keyword>
<comment type="similarity">
    <text evidence="1">Belongs to the sigma-70 factor family. ECF subfamily.</text>
</comment>